<dbReference type="EMBL" id="LAZR01065514">
    <property type="protein sequence ID" value="KKK55384.1"/>
    <property type="molecule type" value="Genomic_DNA"/>
</dbReference>
<evidence type="ECO:0000313" key="1">
    <source>
        <dbReference type="EMBL" id="KKK55384.1"/>
    </source>
</evidence>
<organism evidence="1">
    <name type="scientific">marine sediment metagenome</name>
    <dbReference type="NCBI Taxonomy" id="412755"/>
    <lineage>
        <taxon>unclassified sequences</taxon>
        <taxon>metagenomes</taxon>
        <taxon>ecological metagenomes</taxon>
    </lineage>
</organism>
<feature type="non-terminal residue" evidence="1">
    <location>
        <position position="109"/>
    </location>
</feature>
<reference evidence="1" key="1">
    <citation type="journal article" date="2015" name="Nature">
        <title>Complex archaea that bridge the gap between prokaryotes and eukaryotes.</title>
        <authorList>
            <person name="Spang A."/>
            <person name="Saw J.H."/>
            <person name="Jorgensen S.L."/>
            <person name="Zaremba-Niedzwiedzka K."/>
            <person name="Martijn J."/>
            <person name="Lind A.E."/>
            <person name="van Eijk R."/>
            <person name="Schleper C."/>
            <person name="Guy L."/>
            <person name="Ettema T.J."/>
        </authorList>
    </citation>
    <scope>NUCLEOTIDE SEQUENCE</scope>
</reference>
<gene>
    <name evidence="1" type="ORF">LCGC14_3075050</name>
</gene>
<comment type="caution">
    <text evidence="1">The sequence shown here is derived from an EMBL/GenBank/DDBJ whole genome shotgun (WGS) entry which is preliminary data.</text>
</comment>
<dbReference type="AlphaFoldDB" id="A0A0F8YMM6"/>
<accession>A0A0F8YMM6</accession>
<protein>
    <submittedName>
        <fullName evidence="1">Uncharacterized protein</fullName>
    </submittedName>
</protein>
<proteinExistence type="predicted"/>
<name>A0A0F8YMM6_9ZZZZ</name>
<sequence>MMNKLWIEHSHYEADRCRKSSWIADGLDRFEYLDTIGLFETGWMIYDFDKYENERANMNTLTMNKLWIEHSHYDAEFILDDFLTKEYELTRSDYLVIVGLFETNWMNTY</sequence>